<evidence type="ECO:0000313" key="1">
    <source>
        <dbReference type="EMBL" id="PTQ36808.1"/>
    </source>
</evidence>
<proteinExistence type="predicted"/>
<sequence length="141" mass="16345">MITPCRTRLKVSREARYVLRLRWLTWPPSLVSCSSKSKVRSIYRYSEENRHEIRLLVMCVRIALSEQMLQFPRYLNPQMQSCGSPLRYPEIRCAPAHTSSIRVCAPKDSPTPLTPEIIPACAKVFATRPRDESIFSESLYK</sequence>
<dbReference type="EMBL" id="KZ772733">
    <property type="protein sequence ID" value="PTQ36808.1"/>
    <property type="molecule type" value="Genomic_DNA"/>
</dbReference>
<keyword evidence="2" id="KW-1185">Reference proteome</keyword>
<reference evidence="2" key="1">
    <citation type="journal article" date="2017" name="Cell">
        <title>Insights into land plant evolution garnered from the Marchantia polymorpha genome.</title>
        <authorList>
            <person name="Bowman J.L."/>
            <person name="Kohchi T."/>
            <person name="Yamato K.T."/>
            <person name="Jenkins J."/>
            <person name="Shu S."/>
            <person name="Ishizaki K."/>
            <person name="Yamaoka S."/>
            <person name="Nishihama R."/>
            <person name="Nakamura Y."/>
            <person name="Berger F."/>
            <person name="Adam C."/>
            <person name="Aki S.S."/>
            <person name="Althoff F."/>
            <person name="Araki T."/>
            <person name="Arteaga-Vazquez M.A."/>
            <person name="Balasubrmanian S."/>
            <person name="Barry K."/>
            <person name="Bauer D."/>
            <person name="Boehm C.R."/>
            <person name="Briginshaw L."/>
            <person name="Caballero-Perez J."/>
            <person name="Catarino B."/>
            <person name="Chen F."/>
            <person name="Chiyoda S."/>
            <person name="Chovatia M."/>
            <person name="Davies K.M."/>
            <person name="Delmans M."/>
            <person name="Demura T."/>
            <person name="Dierschke T."/>
            <person name="Dolan L."/>
            <person name="Dorantes-Acosta A.E."/>
            <person name="Eklund D.M."/>
            <person name="Florent S.N."/>
            <person name="Flores-Sandoval E."/>
            <person name="Fujiyama A."/>
            <person name="Fukuzawa H."/>
            <person name="Galik B."/>
            <person name="Grimanelli D."/>
            <person name="Grimwood J."/>
            <person name="Grossniklaus U."/>
            <person name="Hamada T."/>
            <person name="Haseloff J."/>
            <person name="Hetherington A.J."/>
            <person name="Higo A."/>
            <person name="Hirakawa Y."/>
            <person name="Hundley H.N."/>
            <person name="Ikeda Y."/>
            <person name="Inoue K."/>
            <person name="Inoue S.I."/>
            <person name="Ishida S."/>
            <person name="Jia Q."/>
            <person name="Kakita M."/>
            <person name="Kanazawa T."/>
            <person name="Kawai Y."/>
            <person name="Kawashima T."/>
            <person name="Kennedy M."/>
            <person name="Kinose K."/>
            <person name="Kinoshita T."/>
            <person name="Kohara Y."/>
            <person name="Koide E."/>
            <person name="Komatsu K."/>
            <person name="Kopischke S."/>
            <person name="Kubo M."/>
            <person name="Kyozuka J."/>
            <person name="Lagercrantz U."/>
            <person name="Lin S.S."/>
            <person name="Lindquist E."/>
            <person name="Lipzen A.M."/>
            <person name="Lu C.W."/>
            <person name="De Luna E."/>
            <person name="Martienssen R.A."/>
            <person name="Minamino N."/>
            <person name="Mizutani M."/>
            <person name="Mizutani M."/>
            <person name="Mochizuki N."/>
            <person name="Monte I."/>
            <person name="Mosher R."/>
            <person name="Nagasaki H."/>
            <person name="Nakagami H."/>
            <person name="Naramoto S."/>
            <person name="Nishitani K."/>
            <person name="Ohtani M."/>
            <person name="Okamoto T."/>
            <person name="Okumura M."/>
            <person name="Phillips J."/>
            <person name="Pollak B."/>
            <person name="Reinders A."/>
            <person name="Rovekamp M."/>
            <person name="Sano R."/>
            <person name="Sawa S."/>
            <person name="Schmid M.W."/>
            <person name="Shirakawa M."/>
            <person name="Solano R."/>
            <person name="Spunde A."/>
            <person name="Suetsugu N."/>
            <person name="Sugano S."/>
            <person name="Sugiyama A."/>
            <person name="Sun R."/>
            <person name="Suzuki Y."/>
            <person name="Takenaka M."/>
            <person name="Takezawa D."/>
            <person name="Tomogane H."/>
            <person name="Tsuzuki M."/>
            <person name="Ueda T."/>
            <person name="Umeda M."/>
            <person name="Ward J.M."/>
            <person name="Watanabe Y."/>
            <person name="Yazaki K."/>
            <person name="Yokoyama R."/>
            <person name="Yoshitake Y."/>
            <person name="Yotsui I."/>
            <person name="Zachgo S."/>
            <person name="Schmutz J."/>
        </authorList>
    </citation>
    <scope>NUCLEOTIDE SEQUENCE [LARGE SCALE GENOMIC DNA]</scope>
    <source>
        <strain evidence="2">Tak-1</strain>
    </source>
</reference>
<organism evidence="1 2">
    <name type="scientific">Marchantia polymorpha</name>
    <name type="common">Common liverwort</name>
    <name type="synonym">Marchantia aquatica</name>
    <dbReference type="NCBI Taxonomy" id="3197"/>
    <lineage>
        <taxon>Eukaryota</taxon>
        <taxon>Viridiplantae</taxon>
        <taxon>Streptophyta</taxon>
        <taxon>Embryophyta</taxon>
        <taxon>Marchantiophyta</taxon>
        <taxon>Marchantiopsida</taxon>
        <taxon>Marchantiidae</taxon>
        <taxon>Marchantiales</taxon>
        <taxon>Marchantiaceae</taxon>
        <taxon>Marchantia</taxon>
    </lineage>
</organism>
<accession>A0A2R6WSH8</accession>
<name>A0A2R6WSH8_MARPO</name>
<dbReference type="PROSITE" id="PS51257">
    <property type="entry name" value="PROKAR_LIPOPROTEIN"/>
    <property type="match status" value="1"/>
</dbReference>
<dbReference type="Gramene" id="Mp1g24580.1">
    <property type="protein sequence ID" value="Mp1g24580.1.cds1"/>
    <property type="gene ID" value="Mp1g24580"/>
</dbReference>
<dbReference type="Proteomes" id="UP000244005">
    <property type="component" value="Unassembled WGS sequence"/>
</dbReference>
<protein>
    <submittedName>
        <fullName evidence="1">Uncharacterized protein</fullName>
    </submittedName>
</protein>
<gene>
    <name evidence="1" type="ORF">MARPO_0061s0064</name>
</gene>
<dbReference type="AlphaFoldDB" id="A0A2R6WSH8"/>
<evidence type="ECO:0000313" key="2">
    <source>
        <dbReference type="Proteomes" id="UP000244005"/>
    </source>
</evidence>